<comment type="cofactor">
    <cofactor evidence="1">
        <name>Mn(2+)</name>
        <dbReference type="ChEBI" id="CHEBI:29035"/>
    </cofactor>
</comment>
<feature type="compositionally biased region" description="Acidic residues" evidence="9">
    <location>
        <begin position="514"/>
        <end position="552"/>
    </location>
</feature>
<dbReference type="SUPFAM" id="SSF55811">
    <property type="entry name" value="Nudix"/>
    <property type="match status" value="1"/>
</dbReference>
<feature type="compositionally biased region" description="Basic and acidic residues" evidence="9">
    <location>
        <begin position="424"/>
        <end position="434"/>
    </location>
</feature>
<keyword evidence="4" id="KW-0963">Cytoplasm</keyword>
<feature type="compositionally biased region" description="Low complexity" evidence="9">
    <location>
        <begin position="275"/>
        <end position="291"/>
    </location>
</feature>
<reference evidence="11 12" key="1">
    <citation type="submission" date="2019-07" db="EMBL/GenBank/DDBJ databases">
        <title>Genomes of Cafeteria roenbergensis.</title>
        <authorList>
            <person name="Fischer M.G."/>
            <person name="Hackl T."/>
            <person name="Roman M."/>
        </authorList>
    </citation>
    <scope>NUCLEOTIDE SEQUENCE [LARGE SCALE GENOMIC DNA]</scope>
    <source>
        <strain evidence="11 12">E4-10P</strain>
    </source>
</reference>
<comment type="similarity">
    <text evidence="3">Belongs to the Nudix hydrolase family. DCP2 subfamily.</text>
</comment>
<dbReference type="Gene3D" id="3.90.79.10">
    <property type="entry name" value="Nucleoside Triphosphate Pyrophosphohydrolase"/>
    <property type="match status" value="1"/>
</dbReference>
<dbReference type="InterPro" id="IPR020084">
    <property type="entry name" value="NUDIX_hydrolase_CS"/>
</dbReference>
<dbReference type="PANTHER" id="PTHR23114:SF17">
    <property type="entry name" value="M7GPPPN-MRNA HYDROLASE"/>
    <property type="match status" value="1"/>
</dbReference>
<feature type="region of interest" description="Disordered" evidence="9">
    <location>
        <begin position="459"/>
        <end position="579"/>
    </location>
</feature>
<keyword evidence="8" id="KW-0464">Manganese</keyword>
<dbReference type="Gene3D" id="1.10.10.1050">
    <property type="entry name" value="Dcp2, box A domain"/>
    <property type="match status" value="1"/>
</dbReference>
<name>A0A5A8E899_CAFRO</name>
<evidence type="ECO:0000256" key="7">
    <source>
        <dbReference type="ARBA" id="ARBA00022884"/>
    </source>
</evidence>
<dbReference type="GO" id="GO:0003723">
    <property type="term" value="F:RNA binding"/>
    <property type="evidence" value="ECO:0007669"/>
    <property type="project" value="UniProtKB-KW"/>
</dbReference>
<dbReference type="OrthoDB" id="18996at2759"/>
<dbReference type="InterPro" id="IPR007722">
    <property type="entry name" value="DCP2_BoxA"/>
</dbReference>
<comment type="subcellular location">
    <subcellularLocation>
        <location evidence="2">Cytoplasm</location>
    </subcellularLocation>
</comment>
<evidence type="ECO:0000259" key="10">
    <source>
        <dbReference type="PROSITE" id="PS51462"/>
    </source>
</evidence>
<feature type="compositionally biased region" description="Low complexity" evidence="9">
    <location>
        <begin position="399"/>
        <end position="408"/>
    </location>
</feature>
<dbReference type="GO" id="GO:0030145">
    <property type="term" value="F:manganese ion binding"/>
    <property type="evidence" value="ECO:0007669"/>
    <property type="project" value="InterPro"/>
</dbReference>
<evidence type="ECO:0000256" key="3">
    <source>
        <dbReference type="ARBA" id="ARBA00005279"/>
    </source>
</evidence>
<dbReference type="SMART" id="SM01125">
    <property type="entry name" value="DCP2"/>
    <property type="match status" value="1"/>
</dbReference>
<feature type="compositionally biased region" description="Low complexity" evidence="9">
    <location>
        <begin position="303"/>
        <end position="317"/>
    </location>
</feature>
<dbReference type="EMBL" id="VLTO01000027">
    <property type="protein sequence ID" value="KAA0173962.1"/>
    <property type="molecule type" value="Genomic_DNA"/>
</dbReference>
<dbReference type="GO" id="GO:0000290">
    <property type="term" value="P:deadenylation-dependent decapping of nuclear-transcribed mRNA"/>
    <property type="evidence" value="ECO:0007669"/>
    <property type="project" value="InterPro"/>
</dbReference>
<sequence>MASHEAAAPPASVDDALEDVAMRFLANLPVEEKAAFFAERLFFQLQQAHWFYEDFFVDDLDHIPHMRFREFTTAMFERCSLLEEYTAKHDDFMDLFKEYSASIPSFGAFVLNPSMTKVLLVQSYRGKSWGLPKGKINEGETELQCAIREVAEETGVDILPFARAEDFVAYYNGGQLVKMFIARGVPASTKAAPQTRKEIKRADWHDIASIPVRSGVAGASKYWTVRPMMRDLLKWIRRQKGGKRAAKGGGGGGGGDDHAGSRGKHSQAARRKAAKAAGAGLSAAGAPSGSKKSGKRRPRADCAAASGAASGSGSHAATFGEDAGVGWSVADMFRANAELLDVKFRYDGNPQTFGSPSEDAVPLSGAGAPSKKRKGAKGKGSGAKGGGGAATAARRKGRGAAAAASNPPGGSGGGDRTRKRRQRRDSFDADEHEATFGAGSGGGWAAADMFKANAMLGVDFTYDGDPQKFGDVPMGRSALAHTSAPETKSRSRTSDEDEDMAFGGDDAGSQCASPDDEDDERDGDGDGDDDSADDDDDDADSDSGDADSDSGDDGGGSPALDAVPVTSAPADLSPDDPVAGMWAFEPDMDLVMAAFSQALSPKSREYLVQA</sequence>
<feature type="domain" description="Nudix hydrolase" evidence="10">
    <location>
        <begin position="101"/>
        <end position="231"/>
    </location>
</feature>
<keyword evidence="7" id="KW-0694">RNA-binding</keyword>
<dbReference type="GO" id="GO:0005737">
    <property type="term" value="C:cytoplasm"/>
    <property type="evidence" value="ECO:0007669"/>
    <property type="project" value="UniProtKB-SubCell"/>
</dbReference>
<dbReference type="Pfam" id="PF00293">
    <property type="entry name" value="NUDIX"/>
    <property type="match status" value="1"/>
</dbReference>
<feature type="region of interest" description="Disordered" evidence="9">
    <location>
        <begin position="239"/>
        <end position="317"/>
    </location>
</feature>
<evidence type="ECO:0000256" key="1">
    <source>
        <dbReference type="ARBA" id="ARBA00001936"/>
    </source>
</evidence>
<evidence type="ECO:0000256" key="8">
    <source>
        <dbReference type="ARBA" id="ARBA00023211"/>
    </source>
</evidence>
<keyword evidence="6" id="KW-0378">Hydrolase</keyword>
<evidence type="ECO:0000256" key="6">
    <source>
        <dbReference type="ARBA" id="ARBA00022801"/>
    </source>
</evidence>
<dbReference type="InterPro" id="IPR036189">
    <property type="entry name" value="DCP2_BoxA_sf"/>
</dbReference>
<feature type="compositionally biased region" description="Gly residues" evidence="9">
    <location>
        <begin position="378"/>
        <end position="389"/>
    </location>
</feature>
<organism evidence="11 12">
    <name type="scientific">Cafeteria roenbergensis</name>
    <name type="common">Marine flagellate</name>
    <dbReference type="NCBI Taxonomy" id="33653"/>
    <lineage>
        <taxon>Eukaryota</taxon>
        <taxon>Sar</taxon>
        <taxon>Stramenopiles</taxon>
        <taxon>Bigyra</taxon>
        <taxon>Opalozoa</taxon>
        <taxon>Bicosoecida</taxon>
        <taxon>Cafeteriaceae</taxon>
        <taxon>Cafeteria</taxon>
    </lineage>
</organism>
<evidence type="ECO:0000313" key="12">
    <source>
        <dbReference type="Proteomes" id="UP000322899"/>
    </source>
</evidence>
<dbReference type="GO" id="GO:0140933">
    <property type="term" value="F:5'-(N(7)-methylguanosine 5'-triphospho)-[mRNA] hydrolase activity"/>
    <property type="evidence" value="ECO:0007669"/>
    <property type="project" value="InterPro"/>
</dbReference>
<dbReference type="Pfam" id="PF05026">
    <property type="entry name" value="DCP2"/>
    <property type="match status" value="1"/>
</dbReference>
<protein>
    <recommendedName>
        <fullName evidence="10">Nudix hydrolase domain-containing protein</fullName>
    </recommendedName>
</protein>
<proteinExistence type="inferred from homology"/>
<evidence type="ECO:0000256" key="2">
    <source>
        <dbReference type="ARBA" id="ARBA00004496"/>
    </source>
</evidence>
<dbReference type="CDD" id="cd03672">
    <property type="entry name" value="NUDIX_Dcp2p_Nudt20"/>
    <property type="match status" value="1"/>
</dbReference>
<evidence type="ECO:0000313" key="11">
    <source>
        <dbReference type="EMBL" id="KAA0173962.1"/>
    </source>
</evidence>
<dbReference type="PANTHER" id="PTHR23114">
    <property type="entry name" value="M7GPPPN-MRNA HYDROLASE"/>
    <property type="match status" value="1"/>
</dbReference>
<dbReference type="FunFam" id="3.90.79.10:FF:000003">
    <property type="entry name" value="M7GpppN-mRNA hydrolase isoform 2"/>
    <property type="match status" value="1"/>
</dbReference>
<feature type="region of interest" description="Disordered" evidence="9">
    <location>
        <begin position="352"/>
        <end position="445"/>
    </location>
</feature>
<evidence type="ECO:0000256" key="4">
    <source>
        <dbReference type="ARBA" id="ARBA00022490"/>
    </source>
</evidence>
<dbReference type="Proteomes" id="UP000322899">
    <property type="component" value="Unassembled WGS sequence"/>
</dbReference>
<keyword evidence="5" id="KW-0479">Metal-binding</keyword>
<dbReference type="SUPFAM" id="SSF140586">
    <property type="entry name" value="Dcp2 domain-like"/>
    <property type="match status" value="1"/>
</dbReference>
<dbReference type="PROSITE" id="PS51462">
    <property type="entry name" value="NUDIX"/>
    <property type="match status" value="1"/>
</dbReference>
<accession>A0A5A8E899</accession>
<comment type="caution">
    <text evidence="11">The sequence shown here is derived from an EMBL/GenBank/DDBJ whole genome shotgun (WGS) entry which is preliminary data.</text>
</comment>
<gene>
    <name evidence="11" type="ORF">FNF27_04523</name>
</gene>
<dbReference type="InterPro" id="IPR044099">
    <property type="entry name" value="Dcp2_NUDIX"/>
</dbReference>
<dbReference type="PROSITE" id="PS00893">
    <property type="entry name" value="NUDIX_BOX"/>
    <property type="match status" value="1"/>
</dbReference>
<evidence type="ECO:0000256" key="5">
    <source>
        <dbReference type="ARBA" id="ARBA00022723"/>
    </source>
</evidence>
<dbReference type="InterPro" id="IPR015797">
    <property type="entry name" value="NUDIX_hydrolase-like_dom_sf"/>
</dbReference>
<dbReference type="AlphaFoldDB" id="A0A5A8E899"/>
<evidence type="ECO:0000256" key="9">
    <source>
        <dbReference type="SAM" id="MobiDB-lite"/>
    </source>
</evidence>
<dbReference type="InterPro" id="IPR000086">
    <property type="entry name" value="NUDIX_hydrolase_dom"/>
</dbReference>
<feature type="compositionally biased region" description="Basic residues" evidence="9">
    <location>
        <begin position="261"/>
        <end position="274"/>
    </location>
</feature>
<dbReference type="GO" id="GO:0000184">
    <property type="term" value="P:nuclear-transcribed mRNA catabolic process, nonsense-mediated decay"/>
    <property type="evidence" value="ECO:0007669"/>
    <property type="project" value="InterPro"/>
</dbReference>